<comment type="caution">
    <text evidence="1">The sequence shown here is derived from an EMBL/GenBank/DDBJ whole genome shotgun (WGS) entry which is preliminary data.</text>
</comment>
<organism evidence="1 2">
    <name type="scientific">Carnegiea gigantea</name>
    <dbReference type="NCBI Taxonomy" id="171969"/>
    <lineage>
        <taxon>Eukaryota</taxon>
        <taxon>Viridiplantae</taxon>
        <taxon>Streptophyta</taxon>
        <taxon>Embryophyta</taxon>
        <taxon>Tracheophyta</taxon>
        <taxon>Spermatophyta</taxon>
        <taxon>Magnoliopsida</taxon>
        <taxon>eudicotyledons</taxon>
        <taxon>Gunneridae</taxon>
        <taxon>Pentapetalae</taxon>
        <taxon>Caryophyllales</taxon>
        <taxon>Cactineae</taxon>
        <taxon>Cactaceae</taxon>
        <taxon>Cactoideae</taxon>
        <taxon>Echinocereeae</taxon>
        <taxon>Carnegiea</taxon>
    </lineage>
</organism>
<evidence type="ECO:0000313" key="1">
    <source>
        <dbReference type="EMBL" id="KAJ8424379.1"/>
    </source>
</evidence>
<name>A0A9Q1GRS0_9CARY</name>
<protein>
    <submittedName>
        <fullName evidence="1">Uncharacterized protein</fullName>
    </submittedName>
</protein>
<accession>A0A9Q1GRS0</accession>
<gene>
    <name evidence="1" type="ORF">Cgig2_033996</name>
</gene>
<dbReference type="AlphaFoldDB" id="A0A9Q1GRS0"/>
<evidence type="ECO:0000313" key="2">
    <source>
        <dbReference type="Proteomes" id="UP001153076"/>
    </source>
</evidence>
<reference evidence="1" key="1">
    <citation type="submission" date="2022-04" db="EMBL/GenBank/DDBJ databases">
        <title>Carnegiea gigantea Genome sequencing and assembly v2.</title>
        <authorList>
            <person name="Copetti D."/>
            <person name="Sanderson M.J."/>
            <person name="Burquez A."/>
            <person name="Wojciechowski M.F."/>
        </authorList>
    </citation>
    <scope>NUCLEOTIDE SEQUENCE</scope>
    <source>
        <strain evidence="1">SGP5-SGP5p</strain>
        <tissue evidence="1">Aerial part</tissue>
    </source>
</reference>
<proteinExistence type="predicted"/>
<sequence length="245" mass="27620">MEVIKEIDFEGFLLLQANMIPKKLVLWLVHNINNCSYSLPLAHDRMKVAKHDVHMTLGVPKGPLEGQDRNLKLGFGRGYLEDFLDKTIVSYEEGEINKEECYNKSVEAKAKVKDQTGISKVKDGKMTSNIIITSSWLLEKVMIELEELLLGGHVPLKRVRKAVVELTSDALITDTTKKSKNRTPVLLQDSYESEGFIMVSQEEKQALPKGVVLVNSKPNIPITEVQVLNFDVEVVLMRGIMSFTH</sequence>
<dbReference type="Proteomes" id="UP001153076">
    <property type="component" value="Unassembled WGS sequence"/>
</dbReference>
<keyword evidence="2" id="KW-1185">Reference proteome</keyword>
<dbReference type="EMBL" id="JAKOGI010001698">
    <property type="protein sequence ID" value="KAJ8424379.1"/>
    <property type="molecule type" value="Genomic_DNA"/>
</dbReference>